<evidence type="ECO:0000259" key="5">
    <source>
        <dbReference type="PROSITE" id="PS50949"/>
    </source>
</evidence>
<dbReference type="PANTHER" id="PTHR30146:SF95">
    <property type="entry name" value="RIBOSE OPERON REPRESSOR"/>
    <property type="match status" value="1"/>
</dbReference>
<evidence type="ECO:0000313" key="6">
    <source>
        <dbReference type="EMBL" id="KJF38555.1"/>
    </source>
</evidence>
<keyword evidence="3" id="KW-0238">DNA-binding</keyword>
<dbReference type="AlphaFoldDB" id="A0A0D8IV35"/>
<dbReference type="Gene3D" id="1.10.10.10">
    <property type="entry name" value="Winged helix-like DNA-binding domain superfamily/Winged helix DNA-binding domain"/>
    <property type="match status" value="1"/>
</dbReference>
<keyword evidence="1" id="KW-0678">Repressor</keyword>
<dbReference type="RefSeq" id="WP_050006462.1">
    <property type="nucleotide sequence ID" value="NZ_CATXDA010000017.1"/>
</dbReference>
<dbReference type="InterPro" id="IPR028082">
    <property type="entry name" value="Peripla_BP_I"/>
</dbReference>
<evidence type="ECO:0000313" key="9">
    <source>
        <dbReference type="Proteomes" id="UP000431913"/>
    </source>
</evidence>
<dbReference type="Gene3D" id="3.40.50.2300">
    <property type="match status" value="2"/>
</dbReference>
<feature type="domain" description="HTH gntR-type" evidence="5">
    <location>
        <begin position="4"/>
        <end position="72"/>
    </location>
</feature>
<evidence type="ECO:0000256" key="1">
    <source>
        <dbReference type="ARBA" id="ARBA00022491"/>
    </source>
</evidence>
<dbReference type="PROSITE" id="PS50949">
    <property type="entry name" value="HTH_GNTR"/>
    <property type="match status" value="1"/>
</dbReference>
<keyword evidence="8" id="KW-1185">Reference proteome</keyword>
<evidence type="ECO:0000256" key="2">
    <source>
        <dbReference type="ARBA" id="ARBA00023015"/>
    </source>
</evidence>
<sequence>MKQLPLYEQVHKMILKQIDTGEYPPGGRLPSEKELEKLYHVSRITAQKAMNLLAEDGRIVRLPGKGSFVIDNAAGISSASAEKQPLIGLILDEFSPSFAYHILHSIQSACEEEGYSMVLRCSSGSLERETKAIEDLVALGVQGLIIMCVHDENYNERILQLVLDKFPVVTIDRQLKGLSVPFVGTDNVSAARELTCSLLKQGFRSIALVRPKAHETVTLLDRQKGFQQAFNDYGLVANESLWITNLRSSLPESAGEAYWKQDISIVDEYLRTHLQTEAFMVSEYTLARILKYCLQKAGRYRDDMIACFDSPESFLEEAEFTHVAQDENAIGRTSMELLLKTIRGQEHPSAVLVPYQIIQRHERNWG</sequence>
<keyword evidence="2" id="KW-0805">Transcription regulation</keyword>
<dbReference type="PANTHER" id="PTHR30146">
    <property type="entry name" value="LACI-RELATED TRANSCRIPTIONAL REPRESSOR"/>
    <property type="match status" value="1"/>
</dbReference>
<dbReference type="InterPro" id="IPR001761">
    <property type="entry name" value="Peripla_BP/Lac1_sug-bd_dom"/>
</dbReference>
<dbReference type="GO" id="GO:0000976">
    <property type="term" value="F:transcription cis-regulatory region binding"/>
    <property type="evidence" value="ECO:0007669"/>
    <property type="project" value="TreeGrafter"/>
</dbReference>
<dbReference type="Proteomes" id="UP000431913">
    <property type="component" value="Unassembled WGS sequence"/>
</dbReference>
<reference evidence="7 9" key="2">
    <citation type="submission" date="2019-08" db="EMBL/GenBank/DDBJ databases">
        <title>In-depth cultivation of the pig gut microbiome towards novel bacterial diversity and tailored functional studies.</title>
        <authorList>
            <person name="Wylensek D."/>
            <person name="Hitch T.C.A."/>
            <person name="Clavel T."/>
        </authorList>
    </citation>
    <scope>NUCLEOTIDE SEQUENCE [LARGE SCALE GENOMIC DNA]</scope>
    <source>
        <strain evidence="7 9">WCA3-601-WT-6J</strain>
    </source>
</reference>
<dbReference type="GO" id="GO:0003700">
    <property type="term" value="F:DNA-binding transcription factor activity"/>
    <property type="evidence" value="ECO:0007669"/>
    <property type="project" value="InterPro"/>
</dbReference>
<keyword evidence="4" id="KW-0804">Transcription</keyword>
<dbReference type="GeneID" id="42858321"/>
<dbReference type="SUPFAM" id="SSF46785">
    <property type="entry name" value="Winged helix' DNA-binding domain"/>
    <property type="match status" value="1"/>
</dbReference>
<accession>A0A0D8IV35</accession>
<organism evidence="6 8">
    <name type="scientific">Ruthenibacterium lactatiformans</name>
    <dbReference type="NCBI Taxonomy" id="1550024"/>
    <lineage>
        <taxon>Bacteria</taxon>
        <taxon>Bacillati</taxon>
        <taxon>Bacillota</taxon>
        <taxon>Clostridia</taxon>
        <taxon>Eubacteriales</taxon>
        <taxon>Oscillospiraceae</taxon>
        <taxon>Ruthenibacterium</taxon>
    </lineage>
</organism>
<dbReference type="InterPro" id="IPR036388">
    <property type="entry name" value="WH-like_DNA-bd_sf"/>
</dbReference>
<gene>
    <name evidence="7" type="ORF">FYJ76_10760</name>
    <name evidence="6" type="ORF">TQ39_17420</name>
</gene>
<dbReference type="SMART" id="SM00345">
    <property type="entry name" value="HTH_GNTR"/>
    <property type="match status" value="1"/>
</dbReference>
<protein>
    <submittedName>
        <fullName evidence="7">GntR family transcriptional regulator</fullName>
    </submittedName>
</protein>
<reference evidence="6" key="1">
    <citation type="submission" date="2015-02" db="EMBL/GenBank/DDBJ databases">
        <title>A novel member of the family Ruminococcaceae isolated from human feces.</title>
        <authorList>
            <person name="Shkoporov A.N."/>
            <person name="Chaplin A.V."/>
            <person name="Motuzova O.V."/>
            <person name="Kafarskaia L.I."/>
            <person name="Khokhlova E.V."/>
            <person name="Efimov B.A."/>
        </authorList>
    </citation>
    <scope>NUCLEOTIDE SEQUENCE [LARGE SCALE GENOMIC DNA]</scope>
    <source>
        <strain evidence="6">585-1</strain>
    </source>
</reference>
<evidence type="ECO:0000256" key="4">
    <source>
        <dbReference type="ARBA" id="ARBA00023163"/>
    </source>
</evidence>
<evidence type="ECO:0000256" key="3">
    <source>
        <dbReference type="ARBA" id="ARBA00023125"/>
    </source>
</evidence>
<evidence type="ECO:0000313" key="8">
    <source>
        <dbReference type="Proteomes" id="UP000032483"/>
    </source>
</evidence>
<dbReference type="EMBL" id="JXXK01000038">
    <property type="protein sequence ID" value="KJF38555.1"/>
    <property type="molecule type" value="Genomic_DNA"/>
</dbReference>
<dbReference type="PRINTS" id="PR00035">
    <property type="entry name" value="HTHGNTR"/>
</dbReference>
<dbReference type="CDD" id="cd07377">
    <property type="entry name" value="WHTH_GntR"/>
    <property type="match status" value="1"/>
</dbReference>
<name>A0A0D8IV35_9FIRM</name>
<dbReference type="InterPro" id="IPR000524">
    <property type="entry name" value="Tscrpt_reg_HTH_GntR"/>
</dbReference>
<dbReference type="InterPro" id="IPR036390">
    <property type="entry name" value="WH_DNA-bd_sf"/>
</dbReference>
<evidence type="ECO:0000313" key="7">
    <source>
        <dbReference type="EMBL" id="MST92406.1"/>
    </source>
</evidence>
<dbReference type="Pfam" id="PF00392">
    <property type="entry name" value="GntR"/>
    <property type="match status" value="1"/>
</dbReference>
<dbReference type="SUPFAM" id="SSF53822">
    <property type="entry name" value="Periplasmic binding protein-like I"/>
    <property type="match status" value="1"/>
</dbReference>
<proteinExistence type="predicted"/>
<dbReference type="CDD" id="cd06267">
    <property type="entry name" value="PBP1_LacI_sugar_binding-like"/>
    <property type="match status" value="1"/>
</dbReference>
<dbReference type="EMBL" id="VUNJ01000010">
    <property type="protein sequence ID" value="MST92406.1"/>
    <property type="molecule type" value="Genomic_DNA"/>
</dbReference>
<comment type="caution">
    <text evidence="6">The sequence shown here is derived from an EMBL/GenBank/DDBJ whole genome shotgun (WGS) entry which is preliminary data.</text>
</comment>
<dbReference type="Pfam" id="PF00532">
    <property type="entry name" value="Peripla_BP_1"/>
    <property type="match status" value="1"/>
</dbReference>
<dbReference type="Proteomes" id="UP000032483">
    <property type="component" value="Unassembled WGS sequence"/>
</dbReference>